<dbReference type="AlphaFoldDB" id="K8EIY3"/>
<feature type="region of interest" description="Disordered" evidence="1">
    <location>
        <begin position="861"/>
        <end position="918"/>
    </location>
</feature>
<feature type="region of interest" description="Disordered" evidence="1">
    <location>
        <begin position="346"/>
        <end position="391"/>
    </location>
</feature>
<dbReference type="InterPro" id="IPR005046">
    <property type="entry name" value="DUF285"/>
</dbReference>
<feature type="compositionally biased region" description="Acidic residues" evidence="1">
    <location>
        <begin position="1014"/>
        <end position="1028"/>
    </location>
</feature>
<keyword evidence="2" id="KW-0449">Lipoprotein</keyword>
<feature type="compositionally biased region" description="Basic residues" evidence="1">
    <location>
        <begin position="1064"/>
        <end position="1073"/>
    </location>
</feature>
<dbReference type="GeneID" id="19014365"/>
<evidence type="ECO:0000313" key="2">
    <source>
        <dbReference type="EMBL" id="CCO17944.1"/>
    </source>
</evidence>
<gene>
    <name evidence="2" type="ORF">Bathy08g03860</name>
</gene>
<evidence type="ECO:0000313" key="3">
    <source>
        <dbReference type="Proteomes" id="UP000198341"/>
    </source>
</evidence>
<feature type="compositionally biased region" description="Low complexity" evidence="1">
    <location>
        <begin position="579"/>
        <end position="602"/>
    </location>
</feature>
<dbReference type="Pfam" id="PF03382">
    <property type="entry name" value="DUF285"/>
    <property type="match status" value="1"/>
</dbReference>
<organism evidence="2 3">
    <name type="scientific">Bathycoccus prasinos</name>
    <dbReference type="NCBI Taxonomy" id="41875"/>
    <lineage>
        <taxon>Eukaryota</taxon>
        <taxon>Viridiplantae</taxon>
        <taxon>Chlorophyta</taxon>
        <taxon>Mamiellophyceae</taxon>
        <taxon>Mamiellales</taxon>
        <taxon>Bathycoccaceae</taxon>
        <taxon>Bathycoccus</taxon>
    </lineage>
</organism>
<dbReference type="RefSeq" id="XP_007511823.1">
    <property type="nucleotide sequence ID" value="XM_007511761.1"/>
</dbReference>
<feature type="region of interest" description="Disordered" evidence="1">
    <location>
        <begin position="406"/>
        <end position="428"/>
    </location>
</feature>
<sequence>MVSPFVSTFSHSGERVPLIHDANNNIKSDEEEAKNDDAKMKTTTFTTAFAFVAFLSACAFAVSSLRGNKGSSGVSLLGSSQSQSAKETITLVTGCSPRDLIYSLDFDPSTWTGKVGAKLITSGMSSEFLYEKALDMTEVACGVYSAEYAMAPNATFGFFLYQVGNSTTKYMSDIGAQVENGPIKQSEIAAHAWANQNQASLENHLDSSGTLEQGEITDAEEDVQYSDLAAYRAAVESGHVDKNGHLVTEADPENIKMAPQMPAGYGQTEYYDWGAWLKYIVHGVEHAENQIECDPSANTCTLQHCSKWQCTDYTKPCQEGITGCTHPKDFMSEAKLGRLGTVKRYKNPKSMPARREKREWAPKEVRELKKKKKSSSETVPSASSSTLKTLKKHGIEQVGERVILKSAPSSSTKATKKSRSHSKTKVVVDEYEQPSEDIVETIVEDIAEDVIVPTSNVAARAFHWDKSAAGSRSVRRALQSFPSIKNGMFSYTPAHTTQSTPQLGLGRLYPSSLINYMADCNTKHLHVTNNGNANVEYYPRINDVSNAGRVYIFGACFNSRDQNTCAVPSDTHPAGCKDATAGSQTNTNTATTTGNTRKGNAAEQSTVSTATDIEDETLTNTDETGDASAAAATTTSIASQYTPITNANIHEAVTECLGYEPLAGECPQSQYGVMSDWDVSRVTNMDQLFYDPPRVGGDKMKSFDGMLGDWDVSSVTSFEKMFKNANAFKGTNLYNWDVSSATNMHGMFEHAESFVARISGWNVGNVKTMATMFQNALSFNQPLKDWDVSSCKDFARMFSGVFESGFAQDISTWNTRNDANMNNIFFHNDAYAAKFTCANADSGPPSSCKAKSVSEMIAAAMGTDEEDGRKFSKKHSSSSKRGTTSSSHSSKKASSKSKKGNDVEFVPQVHSTADSEAEDMVMEATEVARGGKSLFNKFGSFFGSTGGKKSEEKDDELTYADYNSEDLYGATSQESEGFDATSEEAGGGDQNVLDGVVAREEEETKEEEGQLGSDENEEEEEENLDEWGEPLNKYASDPVKPRIIRQTGHVDLFGTLSSSSSEKKKTKKALHKH</sequence>
<dbReference type="KEGG" id="bpg:Bathy08g03860"/>
<feature type="region of interest" description="Disordered" evidence="1">
    <location>
        <begin position="568"/>
        <end position="627"/>
    </location>
</feature>
<proteinExistence type="predicted"/>
<accession>K8EIY3</accession>
<dbReference type="EMBL" id="FO082271">
    <property type="protein sequence ID" value="CCO17944.1"/>
    <property type="molecule type" value="Genomic_DNA"/>
</dbReference>
<name>K8EIY3_9CHLO</name>
<feature type="compositionally biased region" description="Basic residues" evidence="1">
    <location>
        <begin position="414"/>
        <end position="424"/>
    </location>
</feature>
<feature type="compositionally biased region" description="Low complexity" evidence="1">
    <location>
        <begin position="376"/>
        <end position="388"/>
    </location>
</feature>
<protein>
    <submittedName>
        <fullName evidence="2">Lipoprotein</fullName>
    </submittedName>
</protein>
<keyword evidence="3" id="KW-1185">Reference proteome</keyword>
<reference evidence="2 3" key="1">
    <citation type="submission" date="2011-10" db="EMBL/GenBank/DDBJ databases">
        <authorList>
            <person name="Genoscope - CEA"/>
        </authorList>
    </citation>
    <scope>NUCLEOTIDE SEQUENCE [LARGE SCALE GENOMIC DNA]</scope>
    <source>
        <strain evidence="2 3">RCC 1105</strain>
    </source>
</reference>
<feature type="region of interest" description="Disordered" evidence="1">
    <location>
        <begin position="944"/>
        <end position="1073"/>
    </location>
</feature>
<dbReference type="Proteomes" id="UP000198341">
    <property type="component" value="Chromosome 8"/>
</dbReference>
<feature type="compositionally biased region" description="Basic residues" evidence="1">
    <location>
        <begin position="889"/>
        <end position="898"/>
    </location>
</feature>
<evidence type="ECO:0000256" key="1">
    <source>
        <dbReference type="SAM" id="MobiDB-lite"/>
    </source>
</evidence>
<feature type="compositionally biased region" description="Low complexity" evidence="1">
    <location>
        <begin position="879"/>
        <end position="888"/>
    </location>
</feature>
<feature type="compositionally biased region" description="Basic and acidic residues" evidence="1">
    <location>
        <begin position="353"/>
        <end position="367"/>
    </location>
</feature>